<feature type="domain" description="Histidine kinase/HSP90-like ATPase" evidence="2">
    <location>
        <begin position="3"/>
        <end position="111"/>
    </location>
</feature>
<dbReference type="EMBL" id="VFQC01000001">
    <property type="protein sequence ID" value="TQN30276.1"/>
    <property type="molecule type" value="Genomic_DNA"/>
</dbReference>
<dbReference type="Pfam" id="PF13581">
    <property type="entry name" value="HATPase_c_2"/>
    <property type="match status" value="1"/>
</dbReference>
<dbReference type="AlphaFoldDB" id="A0A543NEN4"/>
<name>A0A543NEN4_9ACTN</name>
<keyword evidence="1" id="KW-0723">Serine/threonine-protein kinase</keyword>
<dbReference type="CDD" id="cd16936">
    <property type="entry name" value="HATPase_RsbW-like"/>
    <property type="match status" value="1"/>
</dbReference>
<dbReference type="InterPro" id="IPR003594">
    <property type="entry name" value="HATPase_dom"/>
</dbReference>
<proteinExistence type="predicted"/>
<keyword evidence="3" id="KW-0808">Transferase</keyword>
<evidence type="ECO:0000313" key="3">
    <source>
        <dbReference type="EMBL" id="TQN30276.1"/>
    </source>
</evidence>
<dbReference type="Proteomes" id="UP000317422">
    <property type="component" value="Unassembled WGS sequence"/>
</dbReference>
<dbReference type="Gene3D" id="3.30.565.10">
    <property type="entry name" value="Histidine kinase-like ATPase, C-terminal domain"/>
    <property type="match status" value="1"/>
</dbReference>
<dbReference type="InterPro" id="IPR050267">
    <property type="entry name" value="Anti-sigma-factor_SerPK"/>
</dbReference>
<evidence type="ECO:0000313" key="4">
    <source>
        <dbReference type="Proteomes" id="UP000317422"/>
    </source>
</evidence>
<accession>A0A543NEN4</accession>
<dbReference type="PANTHER" id="PTHR35526:SF3">
    <property type="entry name" value="ANTI-SIGMA-F FACTOR RSBW"/>
    <property type="match status" value="1"/>
</dbReference>
<dbReference type="GO" id="GO:0004674">
    <property type="term" value="F:protein serine/threonine kinase activity"/>
    <property type="evidence" value="ECO:0007669"/>
    <property type="project" value="UniProtKB-KW"/>
</dbReference>
<keyword evidence="4" id="KW-1185">Reference proteome</keyword>
<sequence length="160" mass="17079">MAGEPDSVAQVRWWVTGILRTAGYGICLVETAALVTSELITNALKHTASGHPDGTVRVELLTGACWVRVSVTDAGTEESEPTVPRSCPVSDFPEAARGLYLVDQRAERIGVPGDARGRIVFADIATPTSPDEAGNETLLVRLPKRTVHTRTVDNPRGGFS</sequence>
<evidence type="ECO:0000259" key="2">
    <source>
        <dbReference type="Pfam" id="PF13581"/>
    </source>
</evidence>
<evidence type="ECO:0000256" key="1">
    <source>
        <dbReference type="ARBA" id="ARBA00022527"/>
    </source>
</evidence>
<dbReference type="PANTHER" id="PTHR35526">
    <property type="entry name" value="ANTI-SIGMA-F FACTOR RSBW-RELATED"/>
    <property type="match status" value="1"/>
</dbReference>
<organism evidence="3 4">
    <name type="scientific">Haloactinospora alba</name>
    <dbReference type="NCBI Taxonomy" id="405555"/>
    <lineage>
        <taxon>Bacteria</taxon>
        <taxon>Bacillati</taxon>
        <taxon>Actinomycetota</taxon>
        <taxon>Actinomycetes</taxon>
        <taxon>Streptosporangiales</taxon>
        <taxon>Nocardiopsidaceae</taxon>
        <taxon>Haloactinospora</taxon>
    </lineage>
</organism>
<dbReference type="RefSeq" id="WP_281288257.1">
    <property type="nucleotide sequence ID" value="NZ_VFQC01000001.1"/>
</dbReference>
<gene>
    <name evidence="3" type="ORF">FHX37_0144</name>
</gene>
<reference evidence="3 4" key="1">
    <citation type="submission" date="2019-06" db="EMBL/GenBank/DDBJ databases">
        <title>Sequencing the genomes of 1000 actinobacteria strains.</title>
        <authorList>
            <person name="Klenk H.-P."/>
        </authorList>
    </citation>
    <scope>NUCLEOTIDE SEQUENCE [LARGE SCALE GENOMIC DNA]</scope>
    <source>
        <strain evidence="3 4">DSM 45015</strain>
    </source>
</reference>
<dbReference type="InterPro" id="IPR036890">
    <property type="entry name" value="HATPase_C_sf"/>
</dbReference>
<keyword evidence="3" id="KW-0418">Kinase</keyword>
<comment type="caution">
    <text evidence="3">The sequence shown here is derived from an EMBL/GenBank/DDBJ whole genome shotgun (WGS) entry which is preliminary data.</text>
</comment>
<protein>
    <submittedName>
        <fullName evidence="3">Histidine kinase-like protein</fullName>
    </submittedName>
</protein>
<dbReference type="SUPFAM" id="SSF55874">
    <property type="entry name" value="ATPase domain of HSP90 chaperone/DNA topoisomerase II/histidine kinase"/>
    <property type="match status" value="1"/>
</dbReference>